<reference evidence="5 6" key="1">
    <citation type="submission" date="2019-03" db="EMBL/GenBank/DDBJ databases">
        <title>Genomic Encyclopedia of Type Strains, Phase IV (KMG-IV): sequencing the most valuable type-strain genomes for metagenomic binning, comparative biology and taxonomic classification.</title>
        <authorList>
            <person name="Goeker M."/>
        </authorList>
    </citation>
    <scope>NUCLEOTIDE SEQUENCE [LARGE SCALE GENOMIC DNA]</scope>
    <source>
        <strain evidence="5 6">DSM 45765</strain>
    </source>
</reference>
<dbReference type="GO" id="GO:0016787">
    <property type="term" value="F:hydrolase activity"/>
    <property type="evidence" value="ECO:0007669"/>
    <property type="project" value="UniProtKB-KW"/>
</dbReference>
<dbReference type="Pfam" id="PF02682">
    <property type="entry name" value="CT_C_D"/>
    <property type="match status" value="1"/>
</dbReference>
<dbReference type="Gene3D" id="2.40.100.10">
    <property type="entry name" value="Cyclophilin-like"/>
    <property type="match status" value="1"/>
</dbReference>
<evidence type="ECO:0000256" key="3">
    <source>
        <dbReference type="ARBA" id="ARBA00022840"/>
    </source>
</evidence>
<dbReference type="AlphaFoldDB" id="A0A4R2R4Q3"/>
<evidence type="ECO:0000259" key="4">
    <source>
        <dbReference type="SMART" id="SM00796"/>
    </source>
</evidence>
<dbReference type="InterPro" id="IPR029000">
    <property type="entry name" value="Cyclophilin-like_dom_sf"/>
</dbReference>
<evidence type="ECO:0000256" key="2">
    <source>
        <dbReference type="ARBA" id="ARBA00022801"/>
    </source>
</evidence>
<keyword evidence="6" id="KW-1185">Reference proteome</keyword>
<evidence type="ECO:0000313" key="6">
    <source>
        <dbReference type="Proteomes" id="UP000294911"/>
    </source>
</evidence>
<gene>
    <name evidence="5" type="ORF">EV191_103400</name>
</gene>
<feature type="domain" description="Carboxyltransferase" evidence="4">
    <location>
        <begin position="2"/>
        <end position="196"/>
    </location>
</feature>
<proteinExistence type="predicted"/>
<dbReference type="PANTHER" id="PTHR34698">
    <property type="entry name" value="5-OXOPROLINASE SUBUNIT B"/>
    <property type="match status" value="1"/>
</dbReference>
<protein>
    <submittedName>
        <fullName evidence="5">KipI family sensor histidine kinase inhibitor</fullName>
    </submittedName>
</protein>
<dbReference type="GO" id="GO:0005524">
    <property type="term" value="F:ATP binding"/>
    <property type="evidence" value="ECO:0007669"/>
    <property type="project" value="UniProtKB-KW"/>
</dbReference>
<sequence>MVEFRRCGQDGLLAEFRELSEVDAARALLTAAAERGALPELAELLPGARTLLAVVQPGSRGLDTIRELLSEADLTDPPARDSRELTLAVRYDGPDLELVARTAGVSTSEVVALHADSLYTVAFCGFAPGFGYLSGLHPLLQQPRLESPRTSVPAGAVGVAGEFSAIYPGSSPGGWRLIGSCAAPLFDPRREPPALLSPGDRVRFEVVR</sequence>
<keyword evidence="1" id="KW-0547">Nucleotide-binding</keyword>
<evidence type="ECO:0000256" key="1">
    <source>
        <dbReference type="ARBA" id="ARBA00022741"/>
    </source>
</evidence>
<name>A0A4R2R4Q3_9PSEU</name>
<keyword evidence="2" id="KW-0378">Hydrolase</keyword>
<evidence type="ECO:0000313" key="5">
    <source>
        <dbReference type="EMBL" id="TCP54355.1"/>
    </source>
</evidence>
<dbReference type="EMBL" id="SLXQ01000003">
    <property type="protein sequence ID" value="TCP54355.1"/>
    <property type="molecule type" value="Genomic_DNA"/>
</dbReference>
<accession>A0A4R2R4Q3</accession>
<dbReference type="InterPro" id="IPR003833">
    <property type="entry name" value="CT_C_D"/>
</dbReference>
<dbReference type="SUPFAM" id="SSF50891">
    <property type="entry name" value="Cyclophilin-like"/>
    <property type="match status" value="1"/>
</dbReference>
<dbReference type="Proteomes" id="UP000294911">
    <property type="component" value="Unassembled WGS sequence"/>
</dbReference>
<keyword evidence="3" id="KW-0067">ATP-binding</keyword>
<dbReference type="SMART" id="SM00796">
    <property type="entry name" value="AHS1"/>
    <property type="match status" value="1"/>
</dbReference>
<dbReference type="PANTHER" id="PTHR34698:SF2">
    <property type="entry name" value="5-OXOPROLINASE SUBUNIT B"/>
    <property type="match status" value="1"/>
</dbReference>
<organism evidence="5 6">
    <name type="scientific">Tamaricihabitans halophyticus</name>
    <dbReference type="NCBI Taxonomy" id="1262583"/>
    <lineage>
        <taxon>Bacteria</taxon>
        <taxon>Bacillati</taxon>
        <taxon>Actinomycetota</taxon>
        <taxon>Actinomycetes</taxon>
        <taxon>Pseudonocardiales</taxon>
        <taxon>Pseudonocardiaceae</taxon>
        <taxon>Tamaricihabitans</taxon>
    </lineage>
</organism>
<comment type="caution">
    <text evidence="5">The sequence shown here is derived from an EMBL/GenBank/DDBJ whole genome shotgun (WGS) entry which is preliminary data.</text>
</comment>
<dbReference type="InterPro" id="IPR010016">
    <property type="entry name" value="PxpB"/>
</dbReference>
<dbReference type="RefSeq" id="WP_243658909.1">
    <property type="nucleotide sequence ID" value="NZ_SLXQ01000003.1"/>
</dbReference>
<dbReference type="Gene3D" id="3.30.1360.40">
    <property type="match status" value="1"/>
</dbReference>